<feature type="transmembrane region" description="Helical" evidence="13">
    <location>
        <begin position="103"/>
        <end position="122"/>
    </location>
</feature>
<dbReference type="Proteomes" id="UP000824782">
    <property type="component" value="Unassembled WGS sequence"/>
</dbReference>
<feature type="transmembrane region" description="Helical" evidence="13">
    <location>
        <begin position="274"/>
        <end position="294"/>
    </location>
</feature>
<evidence type="ECO:0000313" key="16">
    <source>
        <dbReference type="Proteomes" id="UP000824782"/>
    </source>
</evidence>
<evidence type="ECO:0000256" key="3">
    <source>
        <dbReference type="ARBA" id="ARBA00022606"/>
    </source>
</evidence>
<dbReference type="InterPro" id="IPR050939">
    <property type="entry name" value="Olfactory_GPCR1"/>
</dbReference>
<dbReference type="FunFam" id="1.20.1070.10:FF:000010">
    <property type="entry name" value="Olfactory receptor"/>
    <property type="match status" value="1"/>
</dbReference>
<feature type="transmembrane region" description="Helical" evidence="13">
    <location>
        <begin position="27"/>
        <end position="51"/>
    </location>
</feature>
<keyword evidence="5" id="KW-0552">Olfaction</keyword>
<evidence type="ECO:0000256" key="12">
    <source>
        <dbReference type="ARBA" id="ARBA00023224"/>
    </source>
</evidence>
<dbReference type="PRINTS" id="PR00245">
    <property type="entry name" value="OLFACTORYR"/>
</dbReference>
<evidence type="ECO:0000256" key="13">
    <source>
        <dbReference type="SAM" id="Phobius"/>
    </source>
</evidence>
<feature type="transmembrane region" description="Helical" evidence="13">
    <location>
        <begin position="239"/>
        <end position="262"/>
    </location>
</feature>
<organism evidence="15 16">
    <name type="scientific">Engystomops pustulosus</name>
    <name type="common">Tungara frog</name>
    <name type="synonym">Physalaemus pustulosus</name>
    <dbReference type="NCBI Taxonomy" id="76066"/>
    <lineage>
        <taxon>Eukaryota</taxon>
        <taxon>Metazoa</taxon>
        <taxon>Chordata</taxon>
        <taxon>Craniata</taxon>
        <taxon>Vertebrata</taxon>
        <taxon>Euteleostomi</taxon>
        <taxon>Amphibia</taxon>
        <taxon>Batrachia</taxon>
        <taxon>Anura</taxon>
        <taxon>Neobatrachia</taxon>
        <taxon>Hyloidea</taxon>
        <taxon>Leptodactylidae</taxon>
        <taxon>Leiuperinae</taxon>
        <taxon>Engystomops</taxon>
    </lineage>
</organism>
<evidence type="ECO:0000313" key="15">
    <source>
        <dbReference type="EMBL" id="KAG8563513.1"/>
    </source>
</evidence>
<keyword evidence="12" id="KW-0807">Transducer</keyword>
<dbReference type="InterPro" id="IPR017452">
    <property type="entry name" value="GPCR_Rhodpsn_7TM"/>
</dbReference>
<dbReference type="PANTHER" id="PTHR24242">
    <property type="entry name" value="G-PROTEIN COUPLED RECEPTOR"/>
    <property type="match status" value="1"/>
</dbReference>
<dbReference type="InterPro" id="IPR000276">
    <property type="entry name" value="GPCR_Rhodpsn"/>
</dbReference>
<name>A0AAV7AXI5_ENGPU</name>
<feature type="domain" description="G-protein coupled receptors family 1 profile" evidence="14">
    <location>
        <begin position="43"/>
        <end position="292"/>
    </location>
</feature>
<feature type="transmembrane region" description="Helical" evidence="13">
    <location>
        <begin position="143"/>
        <end position="166"/>
    </location>
</feature>
<keyword evidence="16" id="KW-1185">Reference proteome</keyword>
<dbReference type="InterPro" id="IPR000725">
    <property type="entry name" value="Olfact_rcpt"/>
</dbReference>
<accession>A0AAV7AXI5</accession>
<keyword evidence="6 13" id="KW-1133">Transmembrane helix</keyword>
<evidence type="ECO:0000256" key="5">
    <source>
        <dbReference type="ARBA" id="ARBA00022725"/>
    </source>
</evidence>
<keyword evidence="11" id="KW-0325">Glycoprotein</keyword>
<evidence type="ECO:0000256" key="10">
    <source>
        <dbReference type="ARBA" id="ARBA00023170"/>
    </source>
</evidence>
<dbReference type="PANTHER" id="PTHR24242:SF412">
    <property type="entry name" value="OLFACTORY RECEPTOR 10A7-LIKE"/>
    <property type="match status" value="1"/>
</dbReference>
<keyword evidence="2" id="KW-1003">Cell membrane</keyword>
<keyword evidence="7" id="KW-0297">G-protein coupled receptor</keyword>
<keyword evidence="3" id="KW-0716">Sensory transduction</keyword>
<comment type="subcellular location">
    <subcellularLocation>
        <location evidence="1">Cell membrane</location>
        <topology evidence="1">Multi-pass membrane protein</topology>
    </subcellularLocation>
</comment>
<dbReference type="GO" id="GO:0004930">
    <property type="term" value="F:G protein-coupled receptor activity"/>
    <property type="evidence" value="ECO:0007669"/>
    <property type="project" value="UniProtKB-KW"/>
</dbReference>
<keyword evidence="10" id="KW-0675">Receptor</keyword>
<evidence type="ECO:0000256" key="6">
    <source>
        <dbReference type="ARBA" id="ARBA00022989"/>
    </source>
</evidence>
<proteinExistence type="predicted"/>
<dbReference type="SUPFAM" id="SSF81321">
    <property type="entry name" value="Family A G protein-coupled receptor-like"/>
    <property type="match status" value="1"/>
</dbReference>
<dbReference type="GO" id="GO:0004984">
    <property type="term" value="F:olfactory receptor activity"/>
    <property type="evidence" value="ECO:0007669"/>
    <property type="project" value="InterPro"/>
</dbReference>
<evidence type="ECO:0000256" key="4">
    <source>
        <dbReference type="ARBA" id="ARBA00022692"/>
    </source>
</evidence>
<dbReference type="EMBL" id="WNYA01000007">
    <property type="protein sequence ID" value="KAG8563513.1"/>
    <property type="molecule type" value="Genomic_DNA"/>
</dbReference>
<feature type="transmembrane region" description="Helical" evidence="13">
    <location>
        <begin position="196"/>
        <end position="227"/>
    </location>
</feature>
<dbReference type="AlphaFoldDB" id="A0AAV7AXI5"/>
<evidence type="ECO:0000256" key="7">
    <source>
        <dbReference type="ARBA" id="ARBA00023040"/>
    </source>
</evidence>
<dbReference type="PROSITE" id="PS50262">
    <property type="entry name" value="G_PROTEIN_RECEP_F1_2"/>
    <property type="match status" value="1"/>
</dbReference>
<keyword evidence="8 13" id="KW-0472">Membrane</keyword>
<dbReference type="Pfam" id="PF13853">
    <property type="entry name" value="7tm_4"/>
    <property type="match status" value="1"/>
</dbReference>
<evidence type="ECO:0000256" key="11">
    <source>
        <dbReference type="ARBA" id="ARBA00023180"/>
    </source>
</evidence>
<sequence length="315" mass="36278">MCEDNQTTVNEVFLHGFKHLYNNNLNILFFFFFLLIFIAILVGNLLIIVLISVSHHLRHPMYFFIKNLAIADVFFTLNILPALLHVVLWGSGHLSVTGCILQYYLHSFLAFAQSFLLTVMSYDRYLAICHPLHYASIMNIRHGLCLVSFSWIFSYFLITSEIIFVFQLQFCGSNYIDHFFCDIAQILDLSSSDKSIIIWVDLVICFVTIFFPFLFVVVSYICIFVTILKISSITGRKKAFSTCSSHLVIVSIYYGSLIAIYVVPTGENSQNENMFKSLIYTVLTPFINPIVYSLRNKEILEILMKFINSCTRANK</sequence>
<keyword evidence="4 13" id="KW-0812">Transmembrane</keyword>
<comment type="caution">
    <text evidence="15">The sequence shown here is derived from an EMBL/GenBank/DDBJ whole genome shotgun (WGS) entry which is preliminary data.</text>
</comment>
<protein>
    <recommendedName>
        <fullName evidence="14">G-protein coupled receptors family 1 profile domain-containing protein</fullName>
    </recommendedName>
</protein>
<evidence type="ECO:0000256" key="9">
    <source>
        <dbReference type="ARBA" id="ARBA00023157"/>
    </source>
</evidence>
<keyword evidence="9" id="KW-1015">Disulfide bond</keyword>
<dbReference type="GO" id="GO:0005886">
    <property type="term" value="C:plasma membrane"/>
    <property type="evidence" value="ECO:0007669"/>
    <property type="project" value="UniProtKB-SubCell"/>
</dbReference>
<gene>
    <name evidence="15" type="ORF">GDO81_016108</name>
</gene>
<dbReference type="PRINTS" id="PR00237">
    <property type="entry name" value="GPCRRHODOPSN"/>
</dbReference>
<dbReference type="Gene3D" id="1.20.1070.10">
    <property type="entry name" value="Rhodopsin 7-helix transmembrane proteins"/>
    <property type="match status" value="1"/>
</dbReference>
<evidence type="ECO:0000256" key="2">
    <source>
        <dbReference type="ARBA" id="ARBA00022475"/>
    </source>
</evidence>
<evidence type="ECO:0000259" key="14">
    <source>
        <dbReference type="PROSITE" id="PS50262"/>
    </source>
</evidence>
<evidence type="ECO:0000256" key="8">
    <source>
        <dbReference type="ARBA" id="ARBA00023136"/>
    </source>
</evidence>
<reference evidence="15" key="1">
    <citation type="thesis" date="2020" institute="ProQuest LLC" country="789 East Eisenhower Parkway, Ann Arbor, MI, USA">
        <title>Comparative Genomics and Chromosome Evolution.</title>
        <authorList>
            <person name="Mudd A.B."/>
        </authorList>
    </citation>
    <scope>NUCLEOTIDE SEQUENCE</scope>
    <source>
        <strain evidence="15">237g6f4</strain>
        <tissue evidence="15">Blood</tissue>
    </source>
</reference>
<feature type="transmembrane region" description="Helical" evidence="13">
    <location>
        <begin position="63"/>
        <end position="83"/>
    </location>
</feature>
<evidence type="ECO:0000256" key="1">
    <source>
        <dbReference type="ARBA" id="ARBA00004651"/>
    </source>
</evidence>